<evidence type="ECO:0000313" key="3">
    <source>
        <dbReference type="Proteomes" id="UP000827092"/>
    </source>
</evidence>
<dbReference type="Pfam" id="PF00605">
    <property type="entry name" value="IRF"/>
    <property type="match status" value="1"/>
</dbReference>
<feature type="domain" description="IRF tryptophan pentad repeat" evidence="1">
    <location>
        <begin position="50"/>
        <end position="117"/>
    </location>
</feature>
<keyword evidence="3" id="KW-1185">Reference proteome</keyword>
<dbReference type="Gene3D" id="1.10.10.10">
    <property type="entry name" value="Winged helix-like DNA-binding domain superfamily/Winged helix DNA-binding domain"/>
    <property type="match status" value="1"/>
</dbReference>
<reference evidence="2 3" key="1">
    <citation type="journal article" date="2022" name="Nat. Ecol. Evol.">
        <title>A masculinizing supergene underlies an exaggerated male reproductive morph in a spider.</title>
        <authorList>
            <person name="Hendrickx F."/>
            <person name="De Corte Z."/>
            <person name="Sonet G."/>
            <person name="Van Belleghem S.M."/>
            <person name="Kostlbacher S."/>
            <person name="Vangestel C."/>
        </authorList>
    </citation>
    <scope>NUCLEOTIDE SEQUENCE [LARGE SCALE GENOMIC DNA]</scope>
    <source>
        <strain evidence="2">W744_W776</strain>
    </source>
</reference>
<name>A0AAV6TJB1_9ARAC</name>
<dbReference type="PROSITE" id="PS51507">
    <property type="entry name" value="IRF_2"/>
    <property type="match status" value="1"/>
</dbReference>
<dbReference type="InterPro" id="IPR036390">
    <property type="entry name" value="WH_DNA-bd_sf"/>
</dbReference>
<dbReference type="Proteomes" id="UP000827092">
    <property type="component" value="Unassembled WGS sequence"/>
</dbReference>
<proteinExistence type="predicted"/>
<organism evidence="2 3">
    <name type="scientific">Oedothorax gibbosus</name>
    <dbReference type="NCBI Taxonomy" id="931172"/>
    <lineage>
        <taxon>Eukaryota</taxon>
        <taxon>Metazoa</taxon>
        <taxon>Ecdysozoa</taxon>
        <taxon>Arthropoda</taxon>
        <taxon>Chelicerata</taxon>
        <taxon>Arachnida</taxon>
        <taxon>Araneae</taxon>
        <taxon>Araneomorphae</taxon>
        <taxon>Entelegynae</taxon>
        <taxon>Araneoidea</taxon>
        <taxon>Linyphiidae</taxon>
        <taxon>Erigoninae</taxon>
        <taxon>Oedothorax</taxon>
    </lineage>
</organism>
<dbReference type="AlphaFoldDB" id="A0AAV6TJB1"/>
<dbReference type="InterPro" id="IPR001346">
    <property type="entry name" value="Interferon_reg_fact_DNA-bd_dom"/>
</dbReference>
<gene>
    <name evidence="2" type="ORF">JTE90_018948</name>
</gene>
<dbReference type="SUPFAM" id="SSF46785">
    <property type="entry name" value="Winged helix' DNA-binding domain"/>
    <property type="match status" value="1"/>
</dbReference>
<evidence type="ECO:0000259" key="1">
    <source>
        <dbReference type="PROSITE" id="PS51507"/>
    </source>
</evidence>
<comment type="caution">
    <text evidence="2">The sequence shown here is derived from an EMBL/GenBank/DDBJ whole genome shotgun (WGS) entry which is preliminary data.</text>
</comment>
<evidence type="ECO:0000313" key="2">
    <source>
        <dbReference type="EMBL" id="KAG8171924.1"/>
    </source>
</evidence>
<accession>A0AAV6TJB1</accession>
<sequence length="117" mass="14021">MNTLKDTSVSWCAYCVTTPLFRVFDFKTSPHLTDLYKQKRCDRDMPPPNKLFLKDFVLPASNEGRYRDLLQWVDQEKRHFKLQWSHKSAGHWTLADSAVFQDWDKMKGRYNPDEKNY</sequence>
<protein>
    <recommendedName>
        <fullName evidence="1">IRF tryptophan pentad repeat domain-containing protein</fullName>
    </recommendedName>
</protein>
<dbReference type="EMBL" id="JAFNEN010003383">
    <property type="protein sequence ID" value="KAG8171924.1"/>
    <property type="molecule type" value="Genomic_DNA"/>
</dbReference>
<dbReference type="InterPro" id="IPR036388">
    <property type="entry name" value="WH-like_DNA-bd_sf"/>
</dbReference>
<dbReference type="GO" id="GO:0000976">
    <property type="term" value="F:transcription cis-regulatory region binding"/>
    <property type="evidence" value="ECO:0007669"/>
    <property type="project" value="InterPro"/>
</dbReference>